<dbReference type="NCBIfam" id="TIGR01930">
    <property type="entry name" value="AcCoA-C-Actrans"/>
    <property type="match status" value="1"/>
</dbReference>
<dbReference type="Proteomes" id="UP000051242">
    <property type="component" value="Unassembled WGS sequence"/>
</dbReference>
<dbReference type="NCBIfam" id="NF006001">
    <property type="entry name" value="PRK08131.1"/>
    <property type="match status" value="1"/>
</dbReference>
<comment type="caution">
    <text evidence="9">The sequence shown here is derived from an EMBL/GenBank/DDBJ whole genome shotgun (WGS) entry which is preliminary data.</text>
</comment>
<dbReference type="InterPro" id="IPR002155">
    <property type="entry name" value="Thiolase"/>
</dbReference>
<evidence type="ECO:0000313" key="10">
    <source>
        <dbReference type="Proteomes" id="UP000051242"/>
    </source>
</evidence>
<name>A0A0R2TCU1_9GAMM</name>
<dbReference type="GO" id="GO:0003988">
    <property type="term" value="F:acetyl-CoA C-acyltransferase activity"/>
    <property type="evidence" value="ECO:0007669"/>
    <property type="project" value="UniProtKB-EC"/>
</dbReference>
<dbReference type="EC" id="2.3.1.16" evidence="4"/>
<dbReference type="EMBL" id="LICD01000021">
    <property type="protein sequence ID" value="KRO83291.1"/>
    <property type="molecule type" value="Genomic_DNA"/>
</dbReference>
<feature type="domain" description="Thiolase C-terminal" evidence="8">
    <location>
        <begin position="281"/>
        <end position="404"/>
    </location>
</feature>
<sequence>MSDKHLNDAFIYSGGRSAFGRHGGGLSSIRPDDLLAHVIKSVVASSGFTPETFEDVVMGNTNGAGEDCRNVARFASLRAGMPTTLAGITVNRLCGSGLAATLDAARGVKVGEGDLFLAGGVESMSRAPLVLSKATSAFDRGQQIADSTLGARFTNPEYAKIFGNDTMPQTADNIASDLGISREDSDVFAAASQSKYEAARAEGFFKDEIIPIEVDQGRKKPALTVDADEHPRPSSDLETLGNLRSLFDGGVVTAGNASGINDGAAALVIGNREVGEKFGVKPRVRIIAGAVAGVEPRVMGLGPVFAIQKALARANLTLADMDVIEINEAFATQVLGCLKMLDVDFTDSRVNPNGGAIAIGHPLGASGARIALTTMRHLERTGGRYAAISLCIGIGQGVAAIIERLD</sequence>
<feature type="domain" description="Thiolase N-terminal" evidence="7">
    <location>
        <begin position="10"/>
        <end position="271"/>
    </location>
</feature>
<dbReference type="InterPro" id="IPR016039">
    <property type="entry name" value="Thiolase-like"/>
</dbReference>
<evidence type="ECO:0000313" key="9">
    <source>
        <dbReference type="EMBL" id="KRO83291.1"/>
    </source>
</evidence>
<feature type="active site" description="Proton acceptor" evidence="5">
    <location>
        <position position="391"/>
    </location>
</feature>
<evidence type="ECO:0000259" key="8">
    <source>
        <dbReference type="Pfam" id="PF02803"/>
    </source>
</evidence>
<keyword evidence="3 6" id="KW-0012">Acyltransferase</keyword>
<dbReference type="AlphaFoldDB" id="A0A0R2TCU1"/>
<dbReference type="CDD" id="cd00751">
    <property type="entry name" value="thiolase"/>
    <property type="match status" value="1"/>
</dbReference>
<evidence type="ECO:0000259" key="7">
    <source>
        <dbReference type="Pfam" id="PF00108"/>
    </source>
</evidence>
<dbReference type="Gene3D" id="3.40.47.10">
    <property type="match status" value="1"/>
</dbReference>
<dbReference type="InterPro" id="IPR020613">
    <property type="entry name" value="Thiolase_CS"/>
</dbReference>
<reference evidence="9 10" key="1">
    <citation type="submission" date="2015-10" db="EMBL/GenBank/DDBJ databases">
        <title>Metagenome-Assembled Genomes uncover a global brackish microbiome.</title>
        <authorList>
            <person name="Hugerth L.W."/>
            <person name="Larsson J."/>
            <person name="Alneberg J."/>
            <person name="Lindh M.V."/>
            <person name="Legrand C."/>
            <person name="Pinhassi J."/>
            <person name="Andersson A.F."/>
        </authorList>
    </citation>
    <scope>NUCLEOTIDE SEQUENCE [LARGE SCALE GENOMIC DNA]</scope>
    <source>
        <strain evidence="9">BACL22 MAG-120619-bin3</strain>
    </source>
</reference>
<dbReference type="PANTHER" id="PTHR43853:SF2">
    <property type="entry name" value="3-OXOADIPYL-COA_3-OXO-5,6-DEHYDROSUBERYL-COA THIOLASE"/>
    <property type="match status" value="1"/>
</dbReference>
<dbReference type="PROSITE" id="PS00737">
    <property type="entry name" value="THIOLASE_2"/>
    <property type="match status" value="1"/>
</dbReference>
<dbReference type="GO" id="GO:0010124">
    <property type="term" value="P:phenylacetate catabolic process"/>
    <property type="evidence" value="ECO:0007669"/>
    <property type="project" value="TreeGrafter"/>
</dbReference>
<feature type="active site" description="Proton acceptor" evidence="5">
    <location>
        <position position="361"/>
    </location>
</feature>
<evidence type="ECO:0000256" key="5">
    <source>
        <dbReference type="PIRSR" id="PIRSR000429-1"/>
    </source>
</evidence>
<protein>
    <recommendedName>
        <fullName evidence="4">acetyl-CoA C-acyltransferase</fullName>
        <ecNumber evidence="4">2.3.1.16</ecNumber>
    </recommendedName>
</protein>
<accession>A0A0R2TCU1</accession>
<dbReference type="GO" id="GO:0006635">
    <property type="term" value="P:fatty acid beta-oxidation"/>
    <property type="evidence" value="ECO:0007669"/>
    <property type="project" value="TreeGrafter"/>
</dbReference>
<dbReference type="InterPro" id="IPR020610">
    <property type="entry name" value="Thiolase_AS"/>
</dbReference>
<dbReference type="InterPro" id="IPR020617">
    <property type="entry name" value="Thiolase_C"/>
</dbReference>
<dbReference type="PROSITE" id="PS00099">
    <property type="entry name" value="THIOLASE_3"/>
    <property type="match status" value="1"/>
</dbReference>
<dbReference type="GO" id="GO:0005737">
    <property type="term" value="C:cytoplasm"/>
    <property type="evidence" value="ECO:0007669"/>
    <property type="project" value="UniProtKB-ARBA"/>
</dbReference>
<gene>
    <name evidence="9" type="ORF">ABR85_02365</name>
</gene>
<dbReference type="Pfam" id="PF02803">
    <property type="entry name" value="Thiolase_C"/>
    <property type="match status" value="1"/>
</dbReference>
<dbReference type="PIRSF" id="PIRSF000429">
    <property type="entry name" value="Ac-CoA_Ac_transf"/>
    <property type="match status" value="1"/>
</dbReference>
<dbReference type="SUPFAM" id="SSF53901">
    <property type="entry name" value="Thiolase-like"/>
    <property type="match status" value="2"/>
</dbReference>
<keyword evidence="2 6" id="KW-0808">Transferase</keyword>
<dbReference type="PANTHER" id="PTHR43853">
    <property type="entry name" value="3-KETOACYL-COA THIOLASE, PEROXISOMAL"/>
    <property type="match status" value="1"/>
</dbReference>
<evidence type="ECO:0000256" key="4">
    <source>
        <dbReference type="ARBA" id="ARBA00024073"/>
    </source>
</evidence>
<comment type="similarity">
    <text evidence="1 6">Belongs to the thiolase-like superfamily. Thiolase family.</text>
</comment>
<evidence type="ECO:0000256" key="2">
    <source>
        <dbReference type="ARBA" id="ARBA00022679"/>
    </source>
</evidence>
<dbReference type="InterPro" id="IPR020616">
    <property type="entry name" value="Thiolase_N"/>
</dbReference>
<dbReference type="InterPro" id="IPR050215">
    <property type="entry name" value="Thiolase-like_sf_Thiolase"/>
</dbReference>
<dbReference type="Pfam" id="PF00108">
    <property type="entry name" value="Thiolase_N"/>
    <property type="match status" value="1"/>
</dbReference>
<proteinExistence type="inferred from homology"/>
<organism evidence="9 10">
    <name type="scientific">OM182 bacterium BACL3 MAG-120619-bin3</name>
    <dbReference type="NCBI Taxonomy" id="1655593"/>
    <lineage>
        <taxon>Bacteria</taxon>
        <taxon>Pseudomonadati</taxon>
        <taxon>Pseudomonadota</taxon>
        <taxon>Gammaproteobacteria</taxon>
        <taxon>OMG group</taxon>
        <taxon>OM182 clade</taxon>
    </lineage>
</organism>
<evidence type="ECO:0000256" key="6">
    <source>
        <dbReference type="RuleBase" id="RU003557"/>
    </source>
</evidence>
<feature type="active site" description="Acyl-thioester intermediate" evidence="5">
    <location>
        <position position="94"/>
    </location>
</feature>
<evidence type="ECO:0000256" key="3">
    <source>
        <dbReference type="ARBA" id="ARBA00023315"/>
    </source>
</evidence>
<dbReference type="FunFam" id="3.40.47.10:FF:000010">
    <property type="entry name" value="Acetyl-CoA acetyltransferase (Thiolase)"/>
    <property type="match status" value="1"/>
</dbReference>
<evidence type="ECO:0000256" key="1">
    <source>
        <dbReference type="ARBA" id="ARBA00010982"/>
    </source>
</evidence>